<keyword evidence="3" id="KW-1185">Reference proteome</keyword>
<gene>
    <name evidence="2" type="ORF">GCM10023322_76250</name>
</gene>
<evidence type="ECO:0000313" key="2">
    <source>
        <dbReference type="EMBL" id="GAA5199796.1"/>
    </source>
</evidence>
<reference evidence="3" key="1">
    <citation type="journal article" date="2019" name="Int. J. Syst. Evol. Microbiol.">
        <title>The Global Catalogue of Microorganisms (GCM) 10K type strain sequencing project: providing services to taxonomists for standard genome sequencing and annotation.</title>
        <authorList>
            <consortium name="The Broad Institute Genomics Platform"/>
            <consortium name="The Broad Institute Genome Sequencing Center for Infectious Disease"/>
            <person name="Wu L."/>
            <person name="Ma J."/>
        </authorList>
    </citation>
    <scope>NUCLEOTIDE SEQUENCE [LARGE SCALE GENOMIC DNA]</scope>
    <source>
        <strain evidence="3">JCM 18304</strain>
    </source>
</reference>
<accession>A0ABP9SRH8</accession>
<feature type="region of interest" description="Disordered" evidence="1">
    <location>
        <begin position="34"/>
        <end position="72"/>
    </location>
</feature>
<feature type="compositionally biased region" description="Basic and acidic residues" evidence="1">
    <location>
        <begin position="45"/>
        <end position="61"/>
    </location>
</feature>
<evidence type="ECO:0000313" key="3">
    <source>
        <dbReference type="Proteomes" id="UP001501570"/>
    </source>
</evidence>
<protein>
    <submittedName>
        <fullName evidence="2">Uncharacterized protein</fullName>
    </submittedName>
</protein>
<dbReference type="EMBL" id="BAABJQ010000039">
    <property type="protein sequence ID" value="GAA5199796.1"/>
    <property type="molecule type" value="Genomic_DNA"/>
</dbReference>
<proteinExistence type="predicted"/>
<comment type="caution">
    <text evidence="2">The sequence shown here is derived from an EMBL/GenBank/DDBJ whole genome shotgun (WGS) entry which is preliminary data.</text>
</comment>
<evidence type="ECO:0000256" key="1">
    <source>
        <dbReference type="SAM" id="MobiDB-lite"/>
    </source>
</evidence>
<organism evidence="2 3">
    <name type="scientific">Rugosimonospora acidiphila</name>
    <dbReference type="NCBI Taxonomy" id="556531"/>
    <lineage>
        <taxon>Bacteria</taxon>
        <taxon>Bacillati</taxon>
        <taxon>Actinomycetota</taxon>
        <taxon>Actinomycetes</taxon>
        <taxon>Micromonosporales</taxon>
        <taxon>Micromonosporaceae</taxon>
        <taxon>Rugosimonospora</taxon>
    </lineage>
</organism>
<name>A0ABP9SRH8_9ACTN</name>
<sequence length="72" mass="7461">MTNMTADAGDPFIFAGAGTASNDHLQASLISQARHPTADVNESAEGERRPAGSLARHDVRARSTAAARLANS</sequence>
<dbReference type="Proteomes" id="UP001501570">
    <property type="component" value="Unassembled WGS sequence"/>
</dbReference>